<accession>A0A653DYV8</accession>
<dbReference type="AlphaFoldDB" id="A0A653DYV8"/>
<proteinExistence type="predicted"/>
<dbReference type="OrthoDB" id="9993460at2759"/>
<gene>
    <name evidence="2" type="ORF">CALMAC_LOCUS21212</name>
</gene>
<evidence type="ECO:0000313" key="3">
    <source>
        <dbReference type="Proteomes" id="UP000410492"/>
    </source>
</evidence>
<feature type="transmembrane region" description="Helical" evidence="1">
    <location>
        <begin position="12"/>
        <end position="33"/>
    </location>
</feature>
<keyword evidence="1" id="KW-1133">Transmembrane helix</keyword>
<keyword evidence="3" id="KW-1185">Reference proteome</keyword>
<keyword evidence="1" id="KW-0812">Transmembrane</keyword>
<dbReference type="Proteomes" id="UP000410492">
    <property type="component" value="Unassembled WGS sequence"/>
</dbReference>
<protein>
    <submittedName>
        <fullName evidence="2">Uncharacterized protein</fullName>
    </submittedName>
</protein>
<reference evidence="2 3" key="1">
    <citation type="submission" date="2019-01" db="EMBL/GenBank/DDBJ databases">
        <authorList>
            <person name="Sayadi A."/>
        </authorList>
    </citation>
    <scope>NUCLEOTIDE SEQUENCE [LARGE SCALE GENOMIC DNA]</scope>
</reference>
<evidence type="ECO:0000256" key="1">
    <source>
        <dbReference type="SAM" id="Phobius"/>
    </source>
</evidence>
<organism evidence="2 3">
    <name type="scientific">Callosobruchus maculatus</name>
    <name type="common">Southern cowpea weevil</name>
    <name type="synonym">Pulse bruchid</name>
    <dbReference type="NCBI Taxonomy" id="64391"/>
    <lineage>
        <taxon>Eukaryota</taxon>
        <taxon>Metazoa</taxon>
        <taxon>Ecdysozoa</taxon>
        <taxon>Arthropoda</taxon>
        <taxon>Hexapoda</taxon>
        <taxon>Insecta</taxon>
        <taxon>Pterygota</taxon>
        <taxon>Neoptera</taxon>
        <taxon>Endopterygota</taxon>
        <taxon>Coleoptera</taxon>
        <taxon>Polyphaga</taxon>
        <taxon>Cucujiformia</taxon>
        <taxon>Chrysomeloidea</taxon>
        <taxon>Chrysomelidae</taxon>
        <taxon>Bruchinae</taxon>
        <taxon>Bruchini</taxon>
        <taxon>Callosobruchus</taxon>
    </lineage>
</organism>
<evidence type="ECO:0000313" key="2">
    <source>
        <dbReference type="EMBL" id="VEN64755.1"/>
    </source>
</evidence>
<sequence length="80" mass="9451">MFCLIFRNFKSILIISTLVYLAIQVALYLKIFMNDSFTPVLLWWTPFMPKYDRLIDCGEEHYQCISSNNRDHITNVNLGT</sequence>
<name>A0A653DYV8_CALMS</name>
<keyword evidence="1" id="KW-0472">Membrane</keyword>
<dbReference type="EMBL" id="CAACVG010015728">
    <property type="protein sequence ID" value="VEN64755.1"/>
    <property type="molecule type" value="Genomic_DNA"/>
</dbReference>